<protein>
    <submittedName>
        <fullName evidence="1">Uncharacterized protein</fullName>
    </submittedName>
</protein>
<name>A0ABM8XTS2_9BURK</name>
<proteinExistence type="predicted"/>
<dbReference type="EMBL" id="CAJZAH010000010">
    <property type="protein sequence ID" value="CAG9183762.1"/>
    <property type="molecule type" value="Genomic_DNA"/>
</dbReference>
<evidence type="ECO:0000313" key="1">
    <source>
        <dbReference type="EMBL" id="CAG9183762.1"/>
    </source>
</evidence>
<dbReference type="Proteomes" id="UP000721236">
    <property type="component" value="Unassembled WGS sequence"/>
</dbReference>
<organism evidence="1 2">
    <name type="scientific">Cupriavidus respiraculi</name>
    <dbReference type="NCBI Taxonomy" id="195930"/>
    <lineage>
        <taxon>Bacteria</taxon>
        <taxon>Pseudomonadati</taxon>
        <taxon>Pseudomonadota</taxon>
        <taxon>Betaproteobacteria</taxon>
        <taxon>Burkholderiales</taxon>
        <taxon>Burkholderiaceae</taxon>
        <taxon>Cupriavidus</taxon>
    </lineage>
</organism>
<keyword evidence="2" id="KW-1185">Reference proteome</keyword>
<reference evidence="1 2" key="1">
    <citation type="submission" date="2021-08" db="EMBL/GenBank/DDBJ databases">
        <authorList>
            <person name="Peeters C."/>
        </authorList>
    </citation>
    <scope>NUCLEOTIDE SEQUENCE [LARGE SCALE GENOMIC DNA]</scope>
    <source>
        <strain evidence="1 2">LMG 21510</strain>
    </source>
</reference>
<evidence type="ECO:0000313" key="2">
    <source>
        <dbReference type="Proteomes" id="UP000721236"/>
    </source>
</evidence>
<gene>
    <name evidence="1" type="ORF">LMG21510_04928</name>
</gene>
<sequence length="51" mass="5709">MLKGCSVAFAYCSAHDSRRRAYQENYEDMAVVSFLTTLDIKGRVVTHPSPS</sequence>
<accession>A0ABM8XTS2</accession>
<comment type="caution">
    <text evidence="1">The sequence shown here is derived from an EMBL/GenBank/DDBJ whole genome shotgun (WGS) entry which is preliminary data.</text>
</comment>